<dbReference type="Pfam" id="PF00158">
    <property type="entry name" value="Sigma54_activat"/>
    <property type="match status" value="1"/>
</dbReference>
<organism evidence="4 5">
    <name type="scientific">Desulfovibrio litoralis DSM 11393</name>
    <dbReference type="NCBI Taxonomy" id="1121455"/>
    <lineage>
        <taxon>Bacteria</taxon>
        <taxon>Pseudomonadati</taxon>
        <taxon>Thermodesulfobacteriota</taxon>
        <taxon>Desulfovibrionia</taxon>
        <taxon>Desulfovibrionales</taxon>
        <taxon>Desulfovibrionaceae</taxon>
        <taxon>Desulfovibrio</taxon>
    </lineage>
</organism>
<dbReference type="InterPro" id="IPR058031">
    <property type="entry name" value="AAA_lid_NorR"/>
</dbReference>
<feature type="domain" description="Sigma-54 factor interaction" evidence="3">
    <location>
        <begin position="189"/>
        <end position="427"/>
    </location>
</feature>
<sequence length="537" mass="61179">MKKQYVIFHASPDCNDTSESVLFECVKSVIDTCVSGDVAVDIIHILYLQGQKKIADKTAKEMSEQYPEIEIKLDEGPSYKEDIHQDNFWQVYTTFYNFYNAFPFDYQKYDYFLYLPQYKGTINTIAIVHTLNYLRINCKIIQQNITSDNLDKSSFSFSPFDLKFADYLLAIRKMKMESLSNLDFLRFNIQTKNKLYNGIMNKIEKVALNSTSPILLYGEPGVGKTKLAKQIYELKRKAGVLTGNYVEVNCSTLKGEGLISTLFGHTKGAFTGAAGARSGLLKVAHNGLVFLDEVTEIPVSEQAMFLKALEEKRFFPLGADTEVSSNFQIICGTNKDIDSEVAKGNFRYDLLARIGLWRFELPPLRERKDDIPSNIAYELEQYTLKTTRAVKFLPMALKKYLAFALSEDAQWEGNMRSLSASIERMATFSTAGHITIDVVEDEIKELQSFKVNKESRTNDKFPILHSLLGSKIKDIDLFDKFCLEGVLAICKKAMSKSEVGRILFASSRLHKQKTDDTTRLSSYLRSHGITWEQIRKL</sequence>
<keyword evidence="5" id="KW-1185">Reference proteome</keyword>
<dbReference type="CDD" id="cd00009">
    <property type="entry name" value="AAA"/>
    <property type="match status" value="1"/>
</dbReference>
<dbReference type="STRING" id="1121455.SAMN02745728_01048"/>
<dbReference type="PANTHER" id="PTHR32071:SF14">
    <property type="entry name" value="TRANSCRIPTIONAL REGULATORY PROTEIN RTCR"/>
    <property type="match status" value="1"/>
</dbReference>
<keyword evidence="1" id="KW-0547">Nucleotide-binding</keyword>
<dbReference type="PANTHER" id="PTHR32071">
    <property type="entry name" value="TRANSCRIPTIONAL REGULATORY PROTEIN"/>
    <property type="match status" value="1"/>
</dbReference>
<evidence type="ECO:0000256" key="1">
    <source>
        <dbReference type="ARBA" id="ARBA00022741"/>
    </source>
</evidence>
<evidence type="ECO:0000313" key="5">
    <source>
        <dbReference type="Proteomes" id="UP000186469"/>
    </source>
</evidence>
<dbReference type="InterPro" id="IPR027417">
    <property type="entry name" value="P-loop_NTPase"/>
</dbReference>
<reference evidence="4 5" key="1">
    <citation type="submission" date="2016-12" db="EMBL/GenBank/DDBJ databases">
        <authorList>
            <person name="Song W.-J."/>
            <person name="Kurnit D.M."/>
        </authorList>
    </citation>
    <scope>NUCLEOTIDE SEQUENCE [LARGE SCALE GENOMIC DNA]</scope>
    <source>
        <strain evidence="4 5">DSM 11393</strain>
    </source>
</reference>
<protein>
    <submittedName>
        <fullName evidence="4">Transcriptional regulatory protein RtcR</fullName>
    </submittedName>
</protein>
<dbReference type="EMBL" id="FRDI01000004">
    <property type="protein sequence ID" value="SHN59752.1"/>
    <property type="molecule type" value="Genomic_DNA"/>
</dbReference>
<evidence type="ECO:0000259" key="3">
    <source>
        <dbReference type="PROSITE" id="PS50045"/>
    </source>
</evidence>
<proteinExistence type="predicted"/>
<dbReference type="GO" id="GO:0005524">
    <property type="term" value="F:ATP binding"/>
    <property type="evidence" value="ECO:0007669"/>
    <property type="project" value="UniProtKB-KW"/>
</dbReference>
<name>A0A1M7SMQ3_9BACT</name>
<evidence type="ECO:0000313" key="4">
    <source>
        <dbReference type="EMBL" id="SHN59752.1"/>
    </source>
</evidence>
<dbReference type="Proteomes" id="UP000186469">
    <property type="component" value="Unassembled WGS sequence"/>
</dbReference>
<dbReference type="Gene3D" id="1.10.8.60">
    <property type="match status" value="1"/>
</dbReference>
<dbReference type="PROSITE" id="PS50045">
    <property type="entry name" value="SIGMA54_INTERACT_4"/>
    <property type="match status" value="1"/>
</dbReference>
<dbReference type="InterPro" id="IPR009715">
    <property type="entry name" value="RtcR"/>
</dbReference>
<dbReference type="Pfam" id="PF06956">
    <property type="entry name" value="RtcR"/>
    <property type="match status" value="1"/>
</dbReference>
<dbReference type="Pfam" id="PF25601">
    <property type="entry name" value="AAA_lid_14"/>
    <property type="match status" value="1"/>
</dbReference>
<accession>A0A1M7SMQ3</accession>
<gene>
    <name evidence="4" type="ORF">SAMN02745728_01048</name>
</gene>
<dbReference type="GO" id="GO:0006355">
    <property type="term" value="P:regulation of DNA-templated transcription"/>
    <property type="evidence" value="ECO:0007669"/>
    <property type="project" value="InterPro"/>
</dbReference>
<dbReference type="Gene3D" id="3.40.50.300">
    <property type="entry name" value="P-loop containing nucleotide triphosphate hydrolases"/>
    <property type="match status" value="1"/>
</dbReference>
<dbReference type="InterPro" id="IPR002078">
    <property type="entry name" value="Sigma_54_int"/>
</dbReference>
<keyword evidence="2" id="KW-0067">ATP-binding</keyword>
<dbReference type="InterPro" id="IPR003593">
    <property type="entry name" value="AAA+_ATPase"/>
</dbReference>
<dbReference type="SUPFAM" id="SSF52540">
    <property type="entry name" value="P-loop containing nucleoside triphosphate hydrolases"/>
    <property type="match status" value="1"/>
</dbReference>
<dbReference type="AlphaFoldDB" id="A0A1M7SMQ3"/>
<dbReference type="SMART" id="SM00382">
    <property type="entry name" value="AAA"/>
    <property type="match status" value="1"/>
</dbReference>
<evidence type="ECO:0000256" key="2">
    <source>
        <dbReference type="ARBA" id="ARBA00022840"/>
    </source>
</evidence>
<dbReference type="OrthoDB" id="9770562at2"/>
<dbReference type="RefSeq" id="WP_072696740.1">
    <property type="nucleotide sequence ID" value="NZ_FRDI01000004.1"/>
</dbReference>